<evidence type="ECO:0000313" key="2">
    <source>
        <dbReference type="Proteomes" id="UP000182692"/>
    </source>
</evidence>
<gene>
    <name evidence="1" type="ORF">SAMN03084138_01633</name>
</gene>
<dbReference type="RefSeq" id="WP_017017869.1">
    <property type="nucleotide sequence ID" value="NZ_FOWR01000010.1"/>
</dbReference>
<dbReference type="EMBL" id="FOWR01000010">
    <property type="protein sequence ID" value="SFP22381.1"/>
    <property type="molecule type" value="Genomic_DNA"/>
</dbReference>
<dbReference type="AlphaFoldDB" id="A0A1I5NMD7"/>
<dbReference type="STRING" id="1121869.SAMN03084138_01633"/>
<proteinExistence type="predicted"/>
<dbReference type="Pfam" id="PF20551">
    <property type="entry name" value="DUF6765"/>
    <property type="match status" value="1"/>
</dbReference>
<dbReference type="OrthoDB" id="569000at2"/>
<dbReference type="Proteomes" id="UP000182692">
    <property type="component" value="Unassembled WGS sequence"/>
</dbReference>
<organism evidence="1 2">
    <name type="scientific">Enterovibrio norvegicus DSM 15893</name>
    <dbReference type="NCBI Taxonomy" id="1121869"/>
    <lineage>
        <taxon>Bacteria</taxon>
        <taxon>Pseudomonadati</taxon>
        <taxon>Pseudomonadota</taxon>
        <taxon>Gammaproteobacteria</taxon>
        <taxon>Vibrionales</taxon>
        <taxon>Vibrionaceae</taxon>
        <taxon>Enterovibrio</taxon>
    </lineage>
</organism>
<protein>
    <submittedName>
        <fullName evidence="1">Uncharacterized protein</fullName>
    </submittedName>
</protein>
<evidence type="ECO:0000313" key="1">
    <source>
        <dbReference type="EMBL" id="SFP22381.1"/>
    </source>
</evidence>
<dbReference type="GeneID" id="35871734"/>
<accession>A0A1I5NMD7</accession>
<name>A0A1I5NMD7_9GAMM</name>
<sequence length="356" mass="40305">MQIDMHYYGVFAIARSAGLTREAARIIATASQFVDDNAQTNGMEFPSAATMSTEPTAHHTTSVKNIDGESQRKVWVPFHFLPGNEGESFTERLVCRQDSKIARALRAHHLSLSDKAFYLELVGVLAHVYADTFSHYGFSGVSSRTNKVVNDSFEYRDLEPEIEAYIEKKKQRFFEKYGTGWVRNIKSFLAEAASGALGHGAAVTLPDRPYLSWRFMYENGEDSGWRDNPATFLEACKQLHAVFKLVAAQRPDLADVEQQREWADLEETVKAILATQGDKQTRIQAWQAACANGDILTIAESIPDYVDWNAGFEHINESTAPEEMMSLPSYRFYQAASYHRWYVLRELLPSYDLMVV</sequence>
<reference evidence="1 2" key="1">
    <citation type="submission" date="2016-10" db="EMBL/GenBank/DDBJ databases">
        <authorList>
            <person name="de Groot N.N."/>
        </authorList>
    </citation>
    <scope>NUCLEOTIDE SEQUENCE [LARGE SCALE GENOMIC DNA]</scope>
    <source>
        <strain evidence="1 2">DSM 15893</strain>
    </source>
</reference>
<dbReference type="InterPro" id="IPR046653">
    <property type="entry name" value="DUF6765"/>
</dbReference>